<evidence type="ECO:0000256" key="1">
    <source>
        <dbReference type="ARBA" id="ARBA00022614"/>
    </source>
</evidence>
<dbReference type="Proteomes" id="UP001519460">
    <property type="component" value="Unassembled WGS sequence"/>
</dbReference>
<keyword evidence="2" id="KW-0677">Repeat</keyword>
<reference evidence="4 5" key="1">
    <citation type="journal article" date="2023" name="Sci. Data">
        <title>Genome assembly of the Korean intertidal mud-creeper Batillaria attramentaria.</title>
        <authorList>
            <person name="Patra A.K."/>
            <person name="Ho P.T."/>
            <person name="Jun S."/>
            <person name="Lee S.J."/>
            <person name="Kim Y."/>
            <person name="Won Y.J."/>
        </authorList>
    </citation>
    <scope>NUCLEOTIDE SEQUENCE [LARGE SCALE GENOMIC DNA]</scope>
    <source>
        <strain evidence="4">Wonlab-2016</strain>
    </source>
</reference>
<dbReference type="PANTHER" id="PTHR45712:SF22">
    <property type="entry name" value="INSULIN-LIKE GROWTH FACTOR-BINDING PROTEIN COMPLEX ACID LABILE SUBUNIT"/>
    <property type="match status" value="1"/>
</dbReference>
<evidence type="ECO:0000313" key="5">
    <source>
        <dbReference type="Proteomes" id="UP001519460"/>
    </source>
</evidence>
<name>A0ABD0JY33_9CAEN</name>
<gene>
    <name evidence="4" type="ORF">BaRGS_00029117</name>
</gene>
<dbReference type="InterPro" id="IPR032675">
    <property type="entry name" value="LRR_dom_sf"/>
</dbReference>
<accession>A0ABD0JY33</accession>
<sequence>LFAGADEAFGDHVIFTKNQAAKYHQCYEDKCRCTKTKADCSKNYGRLNFIPELPREIRCLNFSFNNLSEIRDSGFFDNVTRLTGLDLSDNGLVYICPDCFSRLQKLEYLQLSYNYNLNNSALSAALSVSTLRRLDIIHGSLGPLPDDIFYKYPLPHLETLYLHQNHLHHVNLSAFVPLPRLRQLGLKGNDISDVQSDRLSLLETLTLGSNYIKSFLNTCSSGRSLFPRLRKLFLNGNSIPSISADVCLPSLSLLNLDGNLLWNLERDTLNIHMFPSLLELFLGRMTKPIKTVKKCAFESSVLQRISLVDNYLNFGGEDVDPECFAGCPNLTNLQLSNNKFSTVSDRKWELMFGNFSNLRYLHLDEARIVYLPAAIVSLPSLQNLTLAYNFLSDLPDGLFDKLGRLKRLVINDNHISTLCKSRGADEAFGDHVIFTKNQAAKYHQCYEDKCRCTKTEADCSKNYGRLNFIPKLPREIRCLNFSFNNLSEIRDSGFFDNVTRLTGLDLSDNGLIYICPDCFSRLQKLENLQLSYNNMNNSVLPAALSVSTLRRLDIIHGSLGPLPDDIFYKYPLPHLQTSLPPSESLASREPVGVRAPTPTTSSLD</sequence>
<dbReference type="InterPro" id="IPR050333">
    <property type="entry name" value="SLRP"/>
</dbReference>
<evidence type="ECO:0000256" key="3">
    <source>
        <dbReference type="SAM" id="MobiDB-lite"/>
    </source>
</evidence>
<proteinExistence type="predicted"/>
<dbReference type="Gene3D" id="3.80.10.10">
    <property type="entry name" value="Ribonuclease Inhibitor"/>
    <property type="match status" value="4"/>
</dbReference>
<feature type="region of interest" description="Disordered" evidence="3">
    <location>
        <begin position="579"/>
        <end position="604"/>
    </location>
</feature>
<evidence type="ECO:0008006" key="6">
    <source>
        <dbReference type="Google" id="ProtNLM"/>
    </source>
</evidence>
<evidence type="ECO:0000313" key="4">
    <source>
        <dbReference type="EMBL" id="KAK7479651.1"/>
    </source>
</evidence>
<dbReference type="Pfam" id="PF13855">
    <property type="entry name" value="LRR_8"/>
    <property type="match status" value="5"/>
</dbReference>
<dbReference type="SMART" id="SM00369">
    <property type="entry name" value="LRR_TYP"/>
    <property type="match status" value="11"/>
</dbReference>
<dbReference type="InterPro" id="IPR001611">
    <property type="entry name" value="Leu-rich_rpt"/>
</dbReference>
<keyword evidence="5" id="KW-1185">Reference proteome</keyword>
<evidence type="ECO:0000256" key="2">
    <source>
        <dbReference type="ARBA" id="ARBA00022737"/>
    </source>
</evidence>
<protein>
    <recommendedName>
        <fullName evidence="6">Toll-like receptor 9</fullName>
    </recommendedName>
</protein>
<feature type="non-terminal residue" evidence="4">
    <location>
        <position position="1"/>
    </location>
</feature>
<dbReference type="EMBL" id="JACVVK020000298">
    <property type="protein sequence ID" value="KAK7479651.1"/>
    <property type="molecule type" value="Genomic_DNA"/>
</dbReference>
<comment type="caution">
    <text evidence="4">The sequence shown here is derived from an EMBL/GenBank/DDBJ whole genome shotgun (WGS) entry which is preliminary data.</text>
</comment>
<dbReference type="InterPro" id="IPR003591">
    <property type="entry name" value="Leu-rich_rpt_typical-subtyp"/>
</dbReference>
<organism evidence="4 5">
    <name type="scientific">Batillaria attramentaria</name>
    <dbReference type="NCBI Taxonomy" id="370345"/>
    <lineage>
        <taxon>Eukaryota</taxon>
        <taxon>Metazoa</taxon>
        <taxon>Spiralia</taxon>
        <taxon>Lophotrochozoa</taxon>
        <taxon>Mollusca</taxon>
        <taxon>Gastropoda</taxon>
        <taxon>Caenogastropoda</taxon>
        <taxon>Sorbeoconcha</taxon>
        <taxon>Cerithioidea</taxon>
        <taxon>Batillariidae</taxon>
        <taxon>Batillaria</taxon>
    </lineage>
</organism>
<dbReference type="PANTHER" id="PTHR45712">
    <property type="entry name" value="AGAP008170-PA"/>
    <property type="match status" value="1"/>
</dbReference>
<dbReference type="PROSITE" id="PS51450">
    <property type="entry name" value="LRR"/>
    <property type="match status" value="1"/>
</dbReference>
<dbReference type="SUPFAM" id="SSF52058">
    <property type="entry name" value="L domain-like"/>
    <property type="match status" value="2"/>
</dbReference>
<keyword evidence="1" id="KW-0433">Leucine-rich repeat</keyword>
<dbReference type="AlphaFoldDB" id="A0ABD0JY33"/>